<dbReference type="InterPro" id="IPR050570">
    <property type="entry name" value="Cell_wall_metabolism_enzyme"/>
</dbReference>
<feature type="domain" description="M23ase beta-sheet core" evidence="3">
    <location>
        <begin position="286"/>
        <end position="380"/>
    </location>
</feature>
<sequence>MLFRVILSLFLIFFFIGTPLIADPATTGEAVKKTAEQQKLEKINKELQEKQKKLTETRAKERAALSKFVVTKKQLAKTRENLNLANNKIVKNQKKLNKLASDIEATRDTIDIKSKKLKKRIVEVYKSSSVNYLEMLFSATSMADFINRSYFFSKVIGLDASLVQSISQTYHKIKGEKEELSDTTTQIRQLAADISDKKKKIAAQAEEIKDLYDDLKDRRQRYEKQVAELEASSAKLEKEILAKTSGKYGQMPDTRGSTGSLDWPLRGRITSTFGYRRNPFGRGRNFHTGLDVAAPYGEVIRAADGGEVILAGWWNGYGKAIVIDHGKGRTTVYGHMSRLYMQAGNQVKKGQIIGLVGSTGYSTGPHLHFEVRIKGKPTNPKQFLP</sequence>
<evidence type="ECO:0000259" key="4">
    <source>
        <dbReference type="Pfam" id="PF24568"/>
    </source>
</evidence>
<keyword evidence="2" id="KW-0175">Coiled coil</keyword>
<dbReference type="AlphaFoldDB" id="A0A1F4SSR9"/>
<dbReference type="InterPro" id="IPR011055">
    <property type="entry name" value="Dup_hybrid_motif"/>
</dbReference>
<dbReference type="Gene3D" id="2.70.70.10">
    <property type="entry name" value="Glucose Permease (Domain IIA)"/>
    <property type="match status" value="1"/>
</dbReference>
<keyword evidence="1" id="KW-0732">Signal</keyword>
<accession>A0A1F4SSR9</accession>
<evidence type="ECO:0000256" key="1">
    <source>
        <dbReference type="ARBA" id="ARBA00022729"/>
    </source>
</evidence>
<dbReference type="InterPro" id="IPR016047">
    <property type="entry name" value="M23ase_b-sheet_dom"/>
</dbReference>
<feature type="domain" description="Peptidoglycan hydrolase PcsB coiled-coil" evidence="4">
    <location>
        <begin position="103"/>
        <end position="168"/>
    </location>
</feature>
<dbReference type="EMBL" id="MEUB01000017">
    <property type="protein sequence ID" value="OGC23491.1"/>
    <property type="molecule type" value="Genomic_DNA"/>
</dbReference>
<feature type="coiled-coil region" evidence="2">
    <location>
        <begin position="30"/>
        <end position="95"/>
    </location>
</feature>
<dbReference type="CDD" id="cd12797">
    <property type="entry name" value="M23_peptidase"/>
    <property type="match status" value="1"/>
</dbReference>
<dbReference type="SUPFAM" id="SSF51261">
    <property type="entry name" value="Duplicated hybrid motif"/>
    <property type="match status" value="1"/>
</dbReference>
<name>A0A1F4SSR9_UNCSA</name>
<gene>
    <name evidence="5" type="ORF">A2310_02690</name>
</gene>
<evidence type="ECO:0000256" key="2">
    <source>
        <dbReference type="SAM" id="Coils"/>
    </source>
</evidence>
<dbReference type="Pfam" id="PF01551">
    <property type="entry name" value="Peptidase_M23"/>
    <property type="match status" value="1"/>
</dbReference>
<dbReference type="InterPro" id="IPR057309">
    <property type="entry name" value="PcsB_CC"/>
</dbReference>
<proteinExistence type="predicted"/>
<evidence type="ECO:0000313" key="5">
    <source>
        <dbReference type="EMBL" id="OGC23491.1"/>
    </source>
</evidence>
<dbReference type="Gene3D" id="6.10.250.3150">
    <property type="match status" value="1"/>
</dbReference>
<organism evidence="5 6">
    <name type="scientific">candidate division WOR-1 bacterium RIFOXYB2_FULL_37_13</name>
    <dbReference type="NCBI Taxonomy" id="1802579"/>
    <lineage>
        <taxon>Bacteria</taxon>
        <taxon>Bacillati</taxon>
        <taxon>Saganbacteria</taxon>
    </lineage>
</organism>
<dbReference type="STRING" id="1802579.A2310_02690"/>
<feature type="coiled-coil region" evidence="2">
    <location>
        <begin position="173"/>
        <end position="239"/>
    </location>
</feature>
<dbReference type="Pfam" id="PF24568">
    <property type="entry name" value="CC_PcsB"/>
    <property type="match status" value="1"/>
</dbReference>
<protein>
    <submittedName>
        <fullName evidence="5">Uncharacterized protein</fullName>
    </submittedName>
</protein>
<comment type="caution">
    <text evidence="5">The sequence shown here is derived from an EMBL/GenBank/DDBJ whole genome shotgun (WGS) entry which is preliminary data.</text>
</comment>
<evidence type="ECO:0000259" key="3">
    <source>
        <dbReference type="Pfam" id="PF01551"/>
    </source>
</evidence>
<dbReference type="Proteomes" id="UP000178417">
    <property type="component" value="Unassembled WGS sequence"/>
</dbReference>
<dbReference type="PANTHER" id="PTHR21666:SF289">
    <property type="entry name" value="L-ALA--D-GLU ENDOPEPTIDASE"/>
    <property type="match status" value="1"/>
</dbReference>
<dbReference type="GO" id="GO:0004222">
    <property type="term" value="F:metalloendopeptidase activity"/>
    <property type="evidence" value="ECO:0007669"/>
    <property type="project" value="TreeGrafter"/>
</dbReference>
<reference evidence="5 6" key="1">
    <citation type="journal article" date="2016" name="Nat. Commun.">
        <title>Thousands of microbial genomes shed light on interconnected biogeochemical processes in an aquifer system.</title>
        <authorList>
            <person name="Anantharaman K."/>
            <person name="Brown C.T."/>
            <person name="Hug L.A."/>
            <person name="Sharon I."/>
            <person name="Castelle C.J."/>
            <person name="Probst A.J."/>
            <person name="Thomas B.C."/>
            <person name="Singh A."/>
            <person name="Wilkins M.J."/>
            <person name="Karaoz U."/>
            <person name="Brodie E.L."/>
            <person name="Williams K.H."/>
            <person name="Hubbard S.S."/>
            <person name="Banfield J.F."/>
        </authorList>
    </citation>
    <scope>NUCLEOTIDE SEQUENCE [LARGE SCALE GENOMIC DNA]</scope>
</reference>
<evidence type="ECO:0000313" key="6">
    <source>
        <dbReference type="Proteomes" id="UP000178417"/>
    </source>
</evidence>
<dbReference type="PANTHER" id="PTHR21666">
    <property type="entry name" value="PEPTIDASE-RELATED"/>
    <property type="match status" value="1"/>
</dbReference>